<dbReference type="AlphaFoldDB" id="A0A917IRE5"/>
<evidence type="ECO:0000313" key="1">
    <source>
        <dbReference type="EMBL" id="GGH60379.1"/>
    </source>
</evidence>
<gene>
    <name evidence="1" type="ORF">GCM10011379_08170</name>
</gene>
<name>A0A917IRE5_9BACT</name>
<evidence type="ECO:0000313" key="2">
    <source>
        <dbReference type="Proteomes" id="UP000627292"/>
    </source>
</evidence>
<sequence>MKKVLIPVLALTLAVASCSKNDTAPDNGGNSTKLLSRTEDTNGDVEIFSYDASGKFLSIADSNSYRIQADSAVYKNGILTNIYRQSSTGMPGITHNFVFDANNRLAKIVFVSSGQIWKIDSLVYNSAGTLSSFYNLRAEPNGTYTIVASNEITVDANGNLATMTVKELGGAGTLVLKRKDVYSYDNHRNPYSRIASPAFWIVREDYYAASTNNITRVEEYHYPNGTPVLDELDTNKYTYDADGDIIAVEHYEGTTDADLKLDYKSVLKYIAK</sequence>
<dbReference type="EMBL" id="BMIB01000001">
    <property type="protein sequence ID" value="GGH60379.1"/>
    <property type="molecule type" value="Genomic_DNA"/>
</dbReference>
<dbReference type="RefSeq" id="WP_188950699.1">
    <property type="nucleotide sequence ID" value="NZ_BMIB01000001.1"/>
</dbReference>
<organism evidence="1 2">
    <name type="scientific">Filimonas zeae</name>
    <dbReference type="NCBI Taxonomy" id="1737353"/>
    <lineage>
        <taxon>Bacteria</taxon>
        <taxon>Pseudomonadati</taxon>
        <taxon>Bacteroidota</taxon>
        <taxon>Chitinophagia</taxon>
        <taxon>Chitinophagales</taxon>
        <taxon>Chitinophagaceae</taxon>
        <taxon>Filimonas</taxon>
    </lineage>
</organism>
<dbReference type="PROSITE" id="PS51257">
    <property type="entry name" value="PROKAR_LIPOPROTEIN"/>
    <property type="match status" value="1"/>
</dbReference>
<reference evidence="1" key="1">
    <citation type="journal article" date="2014" name="Int. J. Syst. Evol. Microbiol.">
        <title>Complete genome sequence of Corynebacterium casei LMG S-19264T (=DSM 44701T), isolated from a smear-ripened cheese.</title>
        <authorList>
            <consortium name="US DOE Joint Genome Institute (JGI-PGF)"/>
            <person name="Walter F."/>
            <person name="Albersmeier A."/>
            <person name="Kalinowski J."/>
            <person name="Ruckert C."/>
        </authorList>
    </citation>
    <scope>NUCLEOTIDE SEQUENCE</scope>
    <source>
        <strain evidence="1">CGMCC 1.15290</strain>
    </source>
</reference>
<dbReference type="Proteomes" id="UP000627292">
    <property type="component" value="Unassembled WGS sequence"/>
</dbReference>
<evidence type="ECO:0008006" key="3">
    <source>
        <dbReference type="Google" id="ProtNLM"/>
    </source>
</evidence>
<accession>A0A917IRE5</accession>
<proteinExistence type="predicted"/>
<dbReference type="Gene3D" id="2.180.10.10">
    <property type="entry name" value="RHS repeat-associated core"/>
    <property type="match status" value="1"/>
</dbReference>
<protein>
    <recommendedName>
        <fullName evidence="3">YD repeat-containing protein</fullName>
    </recommendedName>
</protein>
<comment type="caution">
    <text evidence="1">The sequence shown here is derived from an EMBL/GenBank/DDBJ whole genome shotgun (WGS) entry which is preliminary data.</text>
</comment>
<reference evidence="1" key="2">
    <citation type="submission" date="2020-09" db="EMBL/GenBank/DDBJ databases">
        <authorList>
            <person name="Sun Q."/>
            <person name="Zhou Y."/>
        </authorList>
    </citation>
    <scope>NUCLEOTIDE SEQUENCE</scope>
    <source>
        <strain evidence="1">CGMCC 1.15290</strain>
    </source>
</reference>
<keyword evidence="2" id="KW-1185">Reference proteome</keyword>